<keyword evidence="10 11" id="KW-0687">Ribonucleoprotein</keyword>
<evidence type="ECO:0000256" key="5">
    <source>
        <dbReference type="ARBA" id="ARBA00022664"/>
    </source>
</evidence>
<dbReference type="AlphaFoldDB" id="A0AAV4TMD7"/>
<dbReference type="GO" id="GO:0003723">
    <property type="term" value="F:RNA binding"/>
    <property type="evidence" value="ECO:0007669"/>
    <property type="project" value="UniProtKB-KW"/>
</dbReference>
<evidence type="ECO:0000259" key="12">
    <source>
        <dbReference type="PROSITE" id="PS52002"/>
    </source>
</evidence>
<dbReference type="CDD" id="cd01718">
    <property type="entry name" value="Sm_E"/>
    <property type="match status" value="1"/>
</dbReference>
<keyword evidence="6 11" id="KW-0747">Spliceosome</keyword>
<dbReference type="InterPro" id="IPR047575">
    <property type="entry name" value="Sm"/>
</dbReference>
<dbReference type="Pfam" id="PF01423">
    <property type="entry name" value="LSM"/>
    <property type="match status" value="1"/>
</dbReference>
<dbReference type="SMART" id="SM00651">
    <property type="entry name" value="Sm"/>
    <property type="match status" value="1"/>
</dbReference>
<dbReference type="GO" id="GO:0005737">
    <property type="term" value="C:cytoplasm"/>
    <property type="evidence" value="ECO:0007669"/>
    <property type="project" value="UniProtKB-SubCell"/>
</dbReference>
<dbReference type="SUPFAM" id="SSF50182">
    <property type="entry name" value="Sm-like ribonucleoproteins"/>
    <property type="match status" value="1"/>
</dbReference>
<accession>A0AAV4TMD7</accession>
<dbReference type="Proteomes" id="UP001054837">
    <property type="component" value="Unassembled WGS sequence"/>
</dbReference>
<evidence type="ECO:0000256" key="3">
    <source>
        <dbReference type="ARBA" id="ARBA00006850"/>
    </source>
</evidence>
<comment type="function">
    <text evidence="11">Plays a role in pre-mRNA splicing as a core component of the spliceosomal U1, U2, U4 and U5 small nuclear ribonucleoproteins (snRNPs), the building blocks of the spliceosome.</text>
</comment>
<evidence type="ECO:0000256" key="8">
    <source>
        <dbReference type="ARBA" id="ARBA00023187"/>
    </source>
</evidence>
<protein>
    <recommendedName>
        <fullName evidence="11">Small nuclear ribonucleoprotein E</fullName>
        <shortName evidence="11">snRNP-E</shortName>
    </recommendedName>
    <alternativeName>
        <fullName evidence="11">Sm protein E</fullName>
    </alternativeName>
</protein>
<evidence type="ECO:0000256" key="10">
    <source>
        <dbReference type="ARBA" id="ARBA00023274"/>
    </source>
</evidence>
<sequence>MTYKTENVRKFNLLPINVLFRCLVNKSRIQVWLRDNVNLRIEGTLLGFDEHFNLVLDDAERVEKHKARKMLGRTFVKGESLILVRSIDGASVA</sequence>
<dbReference type="PROSITE" id="PS52002">
    <property type="entry name" value="SM"/>
    <property type="match status" value="1"/>
</dbReference>
<keyword evidence="8 11" id="KW-0508">mRNA splicing</keyword>
<reference evidence="13 14" key="1">
    <citation type="submission" date="2021-06" db="EMBL/GenBank/DDBJ databases">
        <title>Caerostris darwini draft genome.</title>
        <authorList>
            <person name="Kono N."/>
            <person name="Arakawa K."/>
        </authorList>
    </citation>
    <scope>NUCLEOTIDE SEQUENCE [LARGE SCALE GENOMIC DNA]</scope>
</reference>
<gene>
    <name evidence="13" type="primary">SNRPE</name>
    <name evidence="13" type="ORF">CDAR_298391</name>
</gene>
<comment type="subcellular location">
    <subcellularLocation>
        <location evidence="2">Cytoplasm</location>
    </subcellularLocation>
    <subcellularLocation>
        <location evidence="1 11">Nucleus</location>
    </subcellularLocation>
</comment>
<feature type="domain" description="Sm" evidence="12">
    <location>
        <begin position="16"/>
        <end position="90"/>
    </location>
</feature>
<evidence type="ECO:0000256" key="4">
    <source>
        <dbReference type="ARBA" id="ARBA00022490"/>
    </source>
</evidence>
<dbReference type="InterPro" id="IPR001163">
    <property type="entry name" value="Sm_dom_euk/arc"/>
</dbReference>
<dbReference type="GO" id="GO:0000387">
    <property type="term" value="P:spliceosomal snRNP assembly"/>
    <property type="evidence" value="ECO:0007669"/>
    <property type="project" value="UniProtKB-UniRule"/>
</dbReference>
<dbReference type="InterPro" id="IPR010920">
    <property type="entry name" value="LSM_dom_sf"/>
</dbReference>
<evidence type="ECO:0000256" key="7">
    <source>
        <dbReference type="ARBA" id="ARBA00022884"/>
    </source>
</evidence>
<name>A0AAV4TMD7_9ARAC</name>
<dbReference type="GO" id="GO:0005682">
    <property type="term" value="C:U5 snRNP"/>
    <property type="evidence" value="ECO:0007669"/>
    <property type="project" value="UniProtKB-UniRule"/>
</dbReference>
<evidence type="ECO:0000256" key="6">
    <source>
        <dbReference type="ARBA" id="ARBA00022728"/>
    </source>
</evidence>
<evidence type="ECO:0000256" key="2">
    <source>
        <dbReference type="ARBA" id="ARBA00004496"/>
    </source>
</evidence>
<organism evidence="13 14">
    <name type="scientific">Caerostris darwini</name>
    <dbReference type="NCBI Taxonomy" id="1538125"/>
    <lineage>
        <taxon>Eukaryota</taxon>
        <taxon>Metazoa</taxon>
        <taxon>Ecdysozoa</taxon>
        <taxon>Arthropoda</taxon>
        <taxon>Chelicerata</taxon>
        <taxon>Arachnida</taxon>
        <taxon>Araneae</taxon>
        <taxon>Araneomorphae</taxon>
        <taxon>Entelegynae</taxon>
        <taxon>Araneoidea</taxon>
        <taxon>Araneidae</taxon>
        <taxon>Caerostris</taxon>
    </lineage>
</organism>
<keyword evidence="4" id="KW-0963">Cytoplasm</keyword>
<evidence type="ECO:0000256" key="1">
    <source>
        <dbReference type="ARBA" id="ARBA00004123"/>
    </source>
</evidence>
<evidence type="ECO:0000256" key="11">
    <source>
        <dbReference type="RuleBase" id="RU365053"/>
    </source>
</evidence>
<dbReference type="InterPro" id="IPR027078">
    <property type="entry name" value="snRNP-E"/>
</dbReference>
<dbReference type="EMBL" id="BPLQ01009592">
    <property type="protein sequence ID" value="GIY45123.1"/>
    <property type="molecule type" value="Genomic_DNA"/>
</dbReference>
<keyword evidence="14" id="KW-1185">Reference proteome</keyword>
<keyword evidence="5 11" id="KW-0507">mRNA processing</keyword>
<evidence type="ECO:0000256" key="9">
    <source>
        <dbReference type="ARBA" id="ARBA00023242"/>
    </source>
</evidence>
<dbReference type="GO" id="GO:0005686">
    <property type="term" value="C:U2 snRNP"/>
    <property type="evidence" value="ECO:0007669"/>
    <property type="project" value="UniProtKB-UniRule"/>
</dbReference>
<dbReference type="GO" id="GO:0005687">
    <property type="term" value="C:U4 snRNP"/>
    <property type="evidence" value="ECO:0007669"/>
    <property type="project" value="UniProtKB-UniRule"/>
</dbReference>
<dbReference type="GO" id="GO:0005685">
    <property type="term" value="C:U1 snRNP"/>
    <property type="evidence" value="ECO:0007669"/>
    <property type="project" value="UniProtKB-UniRule"/>
</dbReference>
<comment type="similarity">
    <text evidence="3 11">Belongs to the snRNP Sm proteins family.</text>
</comment>
<evidence type="ECO:0000313" key="14">
    <source>
        <dbReference type="Proteomes" id="UP001054837"/>
    </source>
</evidence>
<dbReference type="PANTHER" id="PTHR11193">
    <property type="entry name" value="SMALL NUCLEAR RIBONUCLEOPROTEIN E"/>
    <property type="match status" value="1"/>
</dbReference>
<keyword evidence="7 11" id="KW-0694">RNA-binding</keyword>
<keyword evidence="9 11" id="KW-0539">Nucleus</keyword>
<dbReference type="Gene3D" id="2.30.30.100">
    <property type="match status" value="1"/>
</dbReference>
<dbReference type="GO" id="GO:0005681">
    <property type="term" value="C:spliceosomal complex"/>
    <property type="evidence" value="ECO:0007669"/>
    <property type="project" value="UniProtKB-KW"/>
</dbReference>
<dbReference type="GO" id="GO:0046540">
    <property type="term" value="C:U4/U6 x U5 tri-snRNP complex"/>
    <property type="evidence" value="ECO:0007669"/>
    <property type="project" value="UniProtKB-UniRule"/>
</dbReference>
<comment type="caution">
    <text evidence="13">The sequence shown here is derived from an EMBL/GenBank/DDBJ whole genome shotgun (WGS) entry which is preliminary data.</text>
</comment>
<proteinExistence type="inferred from homology"/>
<evidence type="ECO:0000313" key="13">
    <source>
        <dbReference type="EMBL" id="GIY45123.1"/>
    </source>
</evidence>